<feature type="compositionally biased region" description="Polar residues" evidence="2">
    <location>
        <begin position="200"/>
        <end position="223"/>
    </location>
</feature>
<dbReference type="Gene3D" id="3.30.70.270">
    <property type="match status" value="1"/>
</dbReference>
<evidence type="ECO:0000256" key="2">
    <source>
        <dbReference type="SAM" id="MobiDB-lite"/>
    </source>
</evidence>
<evidence type="ECO:0000259" key="3">
    <source>
        <dbReference type="PROSITE" id="PS50158"/>
    </source>
</evidence>
<keyword evidence="5" id="KW-1185">Reference proteome</keyword>
<dbReference type="InterPro" id="IPR036875">
    <property type="entry name" value="Znf_CCHC_sf"/>
</dbReference>
<feature type="region of interest" description="Disordered" evidence="2">
    <location>
        <begin position="1"/>
        <end position="36"/>
    </location>
</feature>
<dbReference type="GO" id="GO:0003676">
    <property type="term" value="F:nucleic acid binding"/>
    <property type="evidence" value="ECO:0007669"/>
    <property type="project" value="InterPro"/>
</dbReference>
<dbReference type="GO" id="GO:0006508">
    <property type="term" value="P:proteolysis"/>
    <property type="evidence" value="ECO:0007669"/>
    <property type="project" value="InterPro"/>
</dbReference>
<dbReference type="SUPFAM" id="SSF57756">
    <property type="entry name" value="Retrovirus zinc finger-like domains"/>
    <property type="match status" value="1"/>
</dbReference>
<feature type="region of interest" description="Disordered" evidence="2">
    <location>
        <begin position="191"/>
        <end position="232"/>
    </location>
</feature>
<dbReference type="InParanoid" id="A0A2P6NNV2"/>
<comment type="caution">
    <text evidence="4">The sequence shown here is derived from an EMBL/GenBank/DDBJ whole genome shotgun (WGS) entry which is preliminary data.</text>
</comment>
<feature type="compositionally biased region" description="Basic and acidic residues" evidence="2">
    <location>
        <begin position="1"/>
        <end position="17"/>
    </location>
</feature>
<evidence type="ECO:0000313" key="5">
    <source>
        <dbReference type="Proteomes" id="UP000241769"/>
    </source>
</evidence>
<dbReference type="InterPro" id="IPR043128">
    <property type="entry name" value="Rev_trsase/Diguanyl_cyclase"/>
</dbReference>
<dbReference type="InterPro" id="IPR001878">
    <property type="entry name" value="Znf_CCHC"/>
</dbReference>
<reference evidence="4 5" key="1">
    <citation type="journal article" date="2018" name="Genome Biol. Evol.">
        <title>Multiple Roots of Fruiting Body Formation in Amoebozoa.</title>
        <authorList>
            <person name="Hillmann F."/>
            <person name="Forbes G."/>
            <person name="Novohradska S."/>
            <person name="Ferling I."/>
            <person name="Riege K."/>
            <person name="Groth M."/>
            <person name="Westermann M."/>
            <person name="Marz M."/>
            <person name="Spaller T."/>
            <person name="Winckler T."/>
            <person name="Schaap P."/>
            <person name="Glockner G."/>
        </authorList>
    </citation>
    <scope>NUCLEOTIDE SEQUENCE [LARGE SCALE GENOMIC DNA]</scope>
    <source>
        <strain evidence="4 5">Jena</strain>
    </source>
</reference>
<dbReference type="PANTHER" id="PTHR15503">
    <property type="entry name" value="LDOC1 RELATED"/>
    <property type="match status" value="1"/>
</dbReference>
<dbReference type="Proteomes" id="UP000241769">
    <property type="component" value="Unassembled WGS sequence"/>
</dbReference>
<evidence type="ECO:0000313" key="4">
    <source>
        <dbReference type="EMBL" id="PRP85647.1"/>
    </source>
</evidence>
<gene>
    <name evidence="4" type="ORF">PROFUN_06436</name>
</gene>
<keyword evidence="1" id="KW-0479">Metal-binding</keyword>
<dbReference type="SUPFAM" id="SSF50630">
    <property type="entry name" value="Acid proteases"/>
    <property type="match status" value="1"/>
</dbReference>
<keyword evidence="1" id="KW-0863">Zinc-finger</keyword>
<dbReference type="STRING" id="1890364.A0A2P6NNV2"/>
<dbReference type="InterPro" id="IPR021109">
    <property type="entry name" value="Peptidase_aspartic_dom_sf"/>
</dbReference>
<dbReference type="GO" id="GO:0008270">
    <property type="term" value="F:zinc ion binding"/>
    <property type="evidence" value="ECO:0007669"/>
    <property type="project" value="UniProtKB-KW"/>
</dbReference>
<accession>A0A2P6NNV2</accession>
<dbReference type="Pfam" id="PF13650">
    <property type="entry name" value="Asp_protease_2"/>
    <property type="match status" value="1"/>
</dbReference>
<dbReference type="OrthoDB" id="3262920at2759"/>
<dbReference type="InterPro" id="IPR032567">
    <property type="entry name" value="RTL1-rel"/>
</dbReference>
<feature type="domain" description="CCHC-type" evidence="3">
    <location>
        <begin position="258"/>
        <end position="273"/>
    </location>
</feature>
<evidence type="ECO:0000256" key="1">
    <source>
        <dbReference type="PROSITE-ProRule" id="PRU00047"/>
    </source>
</evidence>
<dbReference type="GO" id="GO:0004190">
    <property type="term" value="F:aspartic-type endopeptidase activity"/>
    <property type="evidence" value="ECO:0007669"/>
    <property type="project" value="InterPro"/>
</dbReference>
<dbReference type="InterPro" id="IPR001969">
    <property type="entry name" value="Aspartic_peptidase_AS"/>
</dbReference>
<dbReference type="EMBL" id="MDYQ01000042">
    <property type="protein sequence ID" value="PRP85647.1"/>
    <property type="molecule type" value="Genomic_DNA"/>
</dbReference>
<dbReference type="CDD" id="cd01647">
    <property type="entry name" value="RT_LTR"/>
    <property type="match status" value="1"/>
</dbReference>
<dbReference type="PANTHER" id="PTHR15503:SF22">
    <property type="entry name" value="TRANSPOSON TY3-I GAG POLYPROTEIN"/>
    <property type="match status" value="1"/>
</dbReference>
<dbReference type="PROSITE" id="PS50158">
    <property type="entry name" value="ZF_CCHC"/>
    <property type="match status" value="1"/>
</dbReference>
<dbReference type="InterPro" id="IPR043502">
    <property type="entry name" value="DNA/RNA_pol_sf"/>
</dbReference>
<sequence length="646" mass="72159">FLTESRARRPLKESLSKHERKVTASTSKPEPLPNKCSNEQLQAHLTRLDNHFYYFDNAQAVSIYLPQLTSFFAQGYHCCIDSQSKLATVQWDDILNTIWRNFYNESAIFDALRRLNHISMSPNQTVQQFHTYLLEMASQGHITDMAYLGRKFVSRLLPNIQEHLGLVPANMSLSATFENAKLAKEAWTQIKNHQRHAVKPNNSVATVKSPATSSKPDTSSTSEYVRPRGTADPKGILHLVDGKISNEDRAFRDKHNLCRRCGHPGHRSKGCPNGRKLPDPNFVQRTSTKGAVNSMVAATGLGLKEFTLDTGATVSLIDPSILQKYSIPTRPRHVLYSPRDASGRPLYEITQVATVKFSIGNHWEYFEFDVMPIPGLNILLGMDWVSLHRPSIDFGKDGIPTFSNECCLHHTKELAAVVLPPSKPDAPVFNWVGNVPVAPVLSSMPTSNVKETDKPLFSMKSRFRKLGGVHHRVTVVQAGVKKLTIVPLDLFKGSESDTYFCATTYQPDVTASLDSLPKEYRAYAAAFVDSVCELPLHSPQDLRIDIQEGKAPPFGPLYSLSAEELKLVHDYIETMVSRGLIRPSTSPCGAPILFARKKDGSLRLCVDYRKLNDITVKNVYPLPLIPQLLDRLGSAKIFTKLDLKDA</sequence>
<dbReference type="CDD" id="cd00303">
    <property type="entry name" value="retropepsin_like"/>
    <property type="match status" value="1"/>
</dbReference>
<organism evidence="4 5">
    <name type="scientific">Planoprotostelium fungivorum</name>
    <dbReference type="NCBI Taxonomy" id="1890364"/>
    <lineage>
        <taxon>Eukaryota</taxon>
        <taxon>Amoebozoa</taxon>
        <taxon>Evosea</taxon>
        <taxon>Variosea</taxon>
        <taxon>Cavosteliida</taxon>
        <taxon>Cavosteliaceae</taxon>
        <taxon>Planoprotostelium</taxon>
    </lineage>
</organism>
<dbReference type="Gene3D" id="2.40.70.10">
    <property type="entry name" value="Acid Proteases"/>
    <property type="match status" value="1"/>
</dbReference>
<feature type="non-terminal residue" evidence="4">
    <location>
        <position position="1"/>
    </location>
</feature>
<name>A0A2P6NNV2_9EUKA</name>
<proteinExistence type="predicted"/>
<dbReference type="PROSITE" id="PS00141">
    <property type="entry name" value="ASP_PROTEASE"/>
    <property type="match status" value="1"/>
</dbReference>
<protein>
    <submittedName>
        <fullName evidence="4">Retrotransposon nucleocapsid protein</fullName>
    </submittedName>
</protein>
<dbReference type="AlphaFoldDB" id="A0A2P6NNV2"/>
<keyword evidence="1" id="KW-0862">Zinc</keyword>
<dbReference type="Gene3D" id="3.10.10.10">
    <property type="entry name" value="HIV Type 1 Reverse Transcriptase, subunit A, domain 1"/>
    <property type="match status" value="1"/>
</dbReference>
<dbReference type="SUPFAM" id="SSF56672">
    <property type="entry name" value="DNA/RNA polymerases"/>
    <property type="match status" value="1"/>
</dbReference>